<evidence type="ECO:0000313" key="2">
    <source>
        <dbReference type="EMBL" id="KAK2979439.1"/>
    </source>
</evidence>
<comment type="caution">
    <text evidence="2">The sequence shown here is derived from an EMBL/GenBank/DDBJ whole genome shotgun (WGS) entry which is preliminary data.</text>
</comment>
<keyword evidence="1" id="KW-0472">Membrane</keyword>
<keyword evidence="3" id="KW-1185">Reference proteome</keyword>
<sequence length="888" mass="98772">MDVELGFETNSDPSTNFTWPYGAPGAKLTSFASRLAMLEKAAAGLGALGFIWASGVLLGGFASSLAKTDFWFINVILLIEGIRIFSRRQIIRWKHHTPWSLTGAVRRCSRVIKATTRALAKVSRCSRGTADTAENTDERSQDETFNWTKTMMLSLVLYCFQLASSTTCVTLSLMKLIKHICGDVGHANERNQQLALNIFYSLALAEALLFLLEKAYSEWMIMHRKLLEEVNREYKLEDLGPSSIIYVTRFFDDAFSACVNGSIFDGRQKDMVSFAMDLLASNVMDDQSNGAIILQKFAANDGFSYETLQKVGITTSAMVKLVEMLNWKAEIQKEIRQSAAEVLVKLAGPKHKPLQVAGIPGVMESISSLLDDSTVSGYDYRNFTILGLRILEKLCHDLGSCGKIGNTRGLLPKIIKFTYADERLLKGERSAPTQILIVAQSLQVLNMLASTTGTTGKQLVKEISEAVDTISNIRDILQHGEKHPMLQCLGIHILVHLAVEEDGRELVGCTGNVIKELLKMYLEQEAPEGPADPMFPVKCLAGQALAVLTLESTSNCHRILKLKVLKGIFTTGDGDFLEVMVGLAAQVFKFMTTQESSAMFERAGVQEADLPKKLVQILKLKKYPQKYPRMRRYVAELAIVMMREKDTNVQLFKNLGMEKELEHVLETTTQHESFETFSGPFGVGRHRTPIHSVVETAMELLAGVAWHQNHLRKIPNSKFFESFSSRCKMGDARRPPAVPIPSVETADKVELYRALEASLGSPLRSDPYVPNPLPAVHREQTATAPLRQLIIVISGPSGVDKDAVIKRLQEVRSGIHFAALVKQLIDRKTETKETLLVRVATAREEVKHLRKFDYVVVNEEGRLERSAGSGEAIIDAEKARVRQRNAVI</sequence>
<feature type="transmembrane region" description="Helical" evidence="1">
    <location>
        <begin position="194"/>
        <end position="212"/>
    </location>
</feature>
<dbReference type="PANTHER" id="PTHR33115:SF50">
    <property type="entry name" value="ARM REPEAT SUPERFAMILY PROTEIN"/>
    <property type="match status" value="1"/>
</dbReference>
<dbReference type="Gene3D" id="1.25.10.10">
    <property type="entry name" value="Leucine-rich Repeat Variant"/>
    <property type="match status" value="1"/>
</dbReference>
<protein>
    <submittedName>
        <fullName evidence="2">Uncharacterized protein</fullName>
    </submittedName>
</protein>
<accession>A0AA88UC98</accession>
<dbReference type="Gene3D" id="3.40.50.300">
    <property type="entry name" value="P-loop containing nucleotide triphosphate hydrolases"/>
    <property type="match status" value="1"/>
</dbReference>
<dbReference type="InterPro" id="IPR027417">
    <property type="entry name" value="P-loop_NTPase"/>
</dbReference>
<evidence type="ECO:0000256" key="1">
    <source>
        <dbReference type="SAM" id="Phobius"/>
    </source>
</evidence>
<dbReference type="EMBL" id="JAVXUO010001754">
    <property type="protein sequence ID" value="KAK2979439.1"/>
    <property type="molecule type" value="Genomic_DNA"/>
</dbReference>
<organism evidence="2 3">
    <name type="scientific">Escallonia rubra</name>
    <dbReference type="NCBI Taxonomy" id="112253"/>
    <lineage>
        <taxon>Eukaryota</taxon>
        <taxon>Viridiplantae</taxon>
        <taxon>Streptophyta</taxon>
        <taxon>Embryophyta</taxon>
        <taxon>Tracheophyta</taxon>
        <taxon>Spermatophyta</taxon>
        <taxon>Magnoliopsida</taxon>
        <taxon>eudicotyledons</taxon>
        <taxon>Gunneridae</taxon>
        <taxon>Pentapetalae</taxon>
        <taxon>asterids</taxon>
        <taxon>campanulids</taxon>
        <taxon>Escalloniales</taxon>
        <taxon>Escalloniaceae</taxon>
        <taxon>Escallonia</taxon>
    </lineage>
</organism>
<evidence type="ECO:0000313" key="3">
    <source>
        <dbReference type="Proteomes" id="UP001187471"/>
    </source>
</evidence>
<dbReference type="AlphaFoldDB" id="A0AA88UC98"/>
<gene>
    <name evidence="2" type="ORF">RJ640_028997</name>
</gene>
<feature type="transmembrane region" description="Helical" evidence="1">
    <location>
        <begin position="41"/>
        <end position="62"/>
    </location>
</feature>
<dbReference type="PANTHER" id="PTHR33115">
    <property type="entry name" value="ARM REPEAT SUPERFAMILY PROTEIN"/>
    <property type="match status" value="1"/>
</dbReference>
<feature type="transmembrane region" description="Helical" evidence="1">
    <location>
        <begin position="155"/>
        <end position="174"/>
    </location>
</feature>
<dbReference type="InterPro" id="IPR011989">
    <property type="entry name" value="ARM-like"/>
</dbReference>
<proteinExistence type="predicted"/>
<dbReference type="SUPFAM" id="SSF48371">
    <property type="entry name" value="ARM repeat"/>
    <property type="match status" value="1"/>
</dbReference>
<name>A0AA88UC98_9ASTE</name>
<dbReference type="SUPFAM" id="SSF52540">
    <property type="entry name" value="P-loop containing nucleoside triphosphate hydrolases"/>
    <property type="match status" value="1"/>
</dbReference>
<reference evidence="2" key="1">
    <citation type="submission" date="2022-12" db="EMBL/GenBank/DDBJ databases">
        <title>Draft genome assemblies for two species of Escallonia (Escalloniales).</title>
        <authorList>
            <person name="Chanderbali A."/>
            <person name="Dervinis C."/>
            <person name="Anghel I."/>
            <person name="Soltis D."/>
            <person name="Soltis P."/>
            <person name="Zapata F."/>
        </authorList>
    </citation>
    <scope>NUCLEOTIDE SEQUENCE</scope>
    <source>
        <strain evidence="2">UCBG92.1500</strain>
        <tissue evidence="2">Leaf</tissue>
    </source>
</reference>
<feature type="transmembrane region" description="Helical" evidence="1">
    <location>
        <begin position="68"/>
        <end position="86"/>
    </location>
</feature>
<dbReference type="InterPro" id="IPR016024">
    <property type="entry name" value="ARM-type_fold"/>
</dbReference>
<keyword evidence="1" id="KW-1133">Transmembrane helix</keyword>
<dbReference type="Proteomes" id="UP001187471">
    <property type="component" value="Unassembled WGS sequence"/>
</dbReference>
<keyword evidence="1" id="KW-0812">Transmembrane</keyword>